<keyword evidence="7" id="KW-0902">Two-component regulatory system</keyword>
<evidence type="ECO:0000259" key="10">
    <source>
        <dbReference type="PROSITE" id="PS50109"/>
    </source>
</evidence>
<keyword evidence="8 9" id="KW-0472">Membrane</keyword>
<dbReference type="PRINTS" id="PR00344">
    <property type="entry name" value="BCTRLSENSOR"/>
</dbReference>
<dbReference type="FunFam" id="1.10.287.130:FF:000001">
    <property type="entry name" value="Two-component sensor histidine kinase"/>
    <property type="match status" value="1"/>
</dbReference>
<dbReference type="InterPro" id="IPR003661">
    <property type="entry name" value="HisK_dim/P_dom"/>
</dbReference>
<evidence type="ECO:0000256" key="5">
    <source>
        <dbReference type="ARBA" id="ARBA00022679"/>
    </source>
</evidence>
<evidence type="ECO:0000256" key="4">
    <source>
        <dbReference type="ARBA" id="ARBA00022553"/>
    </source>
</evidence>
<dbReference type="RefSeq" id="WP_231061232.1">
    <property type="nucleotide sequence ID" value="NZ_JAJNOR010000001.1"/>
</dbReference>
<gene>
    <name evidence="11" type="ORF">LQE92_01440</name>
</gene>
<keyword evidence="12" id="KW-1185">Reference proteome</keyword>
<dbReference type="SUPFAM" id="SSF55874">
    <property type="entry name" value="ATPase domain of HSP90 chaperone/DNA topoisomerase II/histidine kinase"/>
    <property type="match status" value="1"/>
</dbReference>
<comment type="catalytic activity">
    <reaction evidence="1">
        <text>ATP + protein L-histidine = ADP + protein N-phospho-L-histidine.</text>
        <dbReference type="EC" id="2.7.13.3"/>
    </reaction>
</comment>
<feature type="domain" description="Histidine kinase" evidence="10">
    <location>
        <begin position="205"/>
        <end position="422"/>
    </location>
</feature>
<reference evidence="11 12" key="1">
    <citation type="submission" date="2021-11" db="EMBL/GenBank/DDBJ databases">
        <title>Lacrimispora sp. nov. NSJ-141 isolated from human feces.</title>
        <authorList>
            <person name="Abdugheni R."/>
        </authorList>
    </citation>
    <scope>NUCLEOTIDE SEQUENCE [LARGE SCALE GENOMIC DNA]</scope>
    <source>
        <strain evidence="11 12">NSJ-141</strain>
    </source>
</reference>
<dbReference type="Gene3D" id="3.30.565.10">
    <property type="entry name" value="Histidine kinase-like ATPase, C-terminal domain"/>
    <property type="match status" value="1"/>
</dbReference>
<evidence type="ECO:0000256" key="9">
    <source>
        <dbReference type="SAM" id="Phobius"/>
    </source>
</evidence>
<keyword evidence="9" id="KW-0812">Transmembrane</keyword>
<dbReference type="PANTHER" id="PTHR45453">
    <property type="entry name" value="PHOSPHATE REGULON SENSOR PROTEIN PHOR"/>
    <property type="match status" value="1"/>
</dbReference>
<organism evidence="11 12">
    <name type="scientific">Lientehia hominis</name>
    <dbReference type="NCBI Taxonomy" id="2897778"/>
    <lineage>
        <taxon>Bacteria</taxon>
        <taxon>Bacillati</taxon>
        <taxon>Bacillota</taxon>
        <taxon>Clostridia</taxon>
        <taxon>Lachnospirales</taxon>
        <taxon>Lachnospiraceae</taxon>
        <taxon>Lientehia</taxon>
    </lineage>
</organism>
<dbReference type="PROSITE" id="PS50109">
    <property type="entry name" value="HIS_KIN"/>
    <property type="match status" value="1"/>
</dbReference>
<evidence type="ECO:0000256" key="1">
    <source>
        <dbReference type="ARBA" id="ARBA00000085"/>
    </source>
</evidence>
<evidence type="ECO:0000256" key="7">
    <source>
        <dbReference type="ARBA" id="ARBA00023012"/>
    </source>
</evidence>
<dbReference type="PANTHER" id="PTHR45453:SF1">
    <property type="entry name" value="PHOSPHATE REGULON SENSOR PROTEIN PHOR"/>
    <property type="match status" value="1"/>
</dbReference>
<comment type="caution">
    <text evidence="11">The sequence shown here is derived from an EMBL/GenBank/DDBJ whole genome shotgun (WGS) entry which is preliminary data.</text>
</comment>
<dbReference type="InterPro" id="IPR004358">
    <property type="entry name" value="Sig_transdc_His_kin-like_C"/>
</dbReference>
<comment type="subcellular location">
    <subcellularLocation>
        <location evidence="2">Membrane</location>
    </subcellularLocation>
</comment>
<dbReference type="GO" id="GO:0000155">
    <property type="term" value="F:phosphorelay sensor kinase activity"/>
    <property type="evidence" value="ECO:0007669"/>
    <property type="project" value="InterPro"/>
</dbReference>
<dbReference type="AlphaFoldDB" id="A0AAP2W7Q1"/>
<name>A0AAP2W7Q1_9FIRM</name>
<keyword evidence="4" id="KW-0597">Phosphoprotein</keyword>
<dbReference type="InterPro" id="IPR036097">
    <property type="entry name" value="HisK_dim/P_sf"/>
</dbReference>
<feature type="transmembrane region" description="Helical" evidence="9">
    <location>
        <begin position="12"/>
        <end position="33"/>
    </location>
</feature>
<proteinExistence type="predicted"/>
<dbReference type="EMBL" id="JAJNOR010000001">
    <property type="protein sequence ID" value="MCD2491290.1"/>
    <property type="molecule type" value="Genomic_DNA"/>
</dbReference>
<dbReference type="GO" id="GO:0005886">
    <property type="term" value="C:plasma membrane"/>
    <property type="evidence" value="ECO:0007669"/>
    <property type="project" value="TreeGrafter"/>
</dbReference>
<dbReference type="InterPro" id="IPR005467">
    <property type="entry name" value="His_kinase_dom"/>
</dbReference>
<dbReference type="SUPFAM" id="SSF47384">
    <property type="entry name" value="Homodimeric domain of signal transducing histidine kinase"/>
    <property type="match status" value="1"/>
</dbReference>
<dbReference type="Pfam" id="PF00512">
    <property type="entry name" value="HisKA"/>
    <property type="match status" value="1"/>
</dbReference>
<feature type="transmembrane region" description="Helical" evidence="9">
    <location>
        <begin position="162"/>
        <end position="190"/>
    </location>
</feature>
<keyword evidence="9" id="KW-1133">Transmembrane helix</keyword>
<sequence length="423" mass="47242">MIKKLKRKFILINMILVSIVLVITFAVVCAVTFDRLCRESYDVMERRVMREFPGLSENAEDRYGKKSMQLGPDRPFLMTDAKEGATFVVKLEQDGSVKEVIGENLVIEDEVLEDIVALCLSQDKERGAVKGMGLRYLKYSDTNGTQIVFMDRSDEVSTMKSLIFVSLLVGIGSLAVFFVISVCLAGWVVGPVKDSWDRERQFVADASHELKTPLTVILANTGILLSHKEDSIADQEKWVENTRTEAVRMKDLVNDLLELAKADAGTDRPVFSRLNLSDLAWSAALPFESVMFEQGKKLETAIEPELYVSGDEGRLRQLLGILLDNACKYAEERGVITLSLLGNKDKVKLSVHNTGSYIEKEQLPHVFERFYREEKSRSRDAGGYGLGLSIASNIVESHAGRISVQSGKEEGTTFLATLPRFKP</sequence>
<evidence type="ECO:0000313" key="12">
    <source>
        <dbReference type="Proteomes" id="UP001299265"/>
    </source>
</evidence>
<dbReference type="Pfam" id="PF02518">
    <property type="entry name" value="HATPase_c"/>
    <property type="match status" value="1"/>
</dbReference>
<evidence type="ECO:0000256" key="3">
    <source>
        <dbReference type="ARBA" id="ARBA00012438"/>
    </source>
</evidence>
<accession>A0AAP2W7Q1</accession>
<evidence type="ECO:0000313" key="11">
    <source>
        <dbReference type="EMBL" id="MCD2491290.1"/>
    </source>
</evidence>
<dbReference type="InterPro" id="IPR050351">
    <property type="entry name" value="BphY/WalK/GraS-like"/>
</dbReference>
<protein>
    <recommendedName>
        <fullName evidence="3">histidine kinase</fullName>
        <ecNumber evidence="3">2.7.13.3</ecNumber>
    </recommendedName>
</protein>
<dbReference type="FunFam" id="3.30.565.10:FF:000006">
    <property type="entry name" value="Sensor histidine kinase WalK"/>
    <property type="match status" value="1"/>
</dbReference>
<dbReference type="Gene3D" id="1.10.287.130">
    <property type="match status" value="1"/>
</dbReference>
<dbReference type="GO" id="GO:0016036">
    <property type="term" value="P:cellular response to phosphate starvation"/>
    <property type="evidence" value="ECO:0007669"/>
    <property type="project" value="TreeGrafter"/>
</dbReference>
<dbReference type="SMART" id="SM00387">
    <property type="entry name" value="HATPase_c"/>
    <property type="match status" value="1"/>
</dbReference>
<dbReference type="InterPro" id="IPR003594">
    <property type="entry name" value="HATPase_dom"/>
</dbReference>
<dbReference type="Proteomes" id="UP001299265">
    <property type="component" value="Unassembled WGS sequence"/>
</dbReference>
<dbReference type="CDD" id="cd00082">
    <property type="entry name" value="HisKA"/>
    <property type="match status" value="1"/>
</dbReference>
<dbReference type="SMART" id="SM00388">
    <property type="entry name" value="HisKA"/>
    <property type="match status" value="1"/>
</dbReference>
<dbReference type="GO" id="GO:0004721">
    <property type="term" value="F:phosphoprotein phosphatase activity"/>
    <property type="evidence" value="ECO:0007669"/>
    <property type="project" value="TreeGrafter"/>
</dbReference>
<dbReference type="InterPro" id="IPR036890">
    <property type="entry name" value="HATPase_C_sf"/>
</dbReference>
<dbReference type="EC" id="2.7.13.3" evidence="3"/>
<evidence type="ECO:0000256" key="6">
    <source>
        <dbReference type="ARBA" id="ARBA00022777"/>
    </source>
</evidence>
<keyword evidence="6 11" id="KW-0418">Kinase</keyword>
<keyword evidence="5" id="KW-0808">Transferase</keyword>
<dbReference type="CDD" id="cd00075">
    <property type="entry name" value="HATPase"/>
    <property type="match status" value="1"/>
</dbReference>
<evidence type="ECO:0000256" key="2">
    <source>
        <dbReference type="ARBA" id="ARBA00004370"/>
    </source>
</evidence>
<evidence type="ECO:0000256" key="8">
    <source>
        <dbReference type="ARBA" id="ARBA00023136"/>
    </source>
</evidence>